<dbReference type="GeneID" id="17041977"/>
<evidence type="ECO:0000313" key="10">
    <source>
        <dbReference type="Proteomes" id="UP000007264"/>
    </source>
</evidence>
<feature type="transmembrane region" description="Helical" evidence="7">
    <location>
        <begin position="327"/>
        <end position="345"/>
    </location>
</feature>
<feature type="transmembrane region" description="Helical" evidence="7">
    <location>
        <begin position="351"/>
        <end position="373"/>
    </location>
</feature>
<protein>
    <recommendedName>
        <fullName evidence="8">Amino acid transporter transmembrane domain-containing protein</fullName>
    </recommendedName>
</protein>
<evidence type="ECO:0000256" key="2">
    <source>
        <dbReference type="ARBA" id="ARBA00022692"/>
    </source>
</evidence>
<dbReference type="Proteomes" id="UP000007264">
    <property type="component" value="Unassembled WGS sequence"/>
</dbReference>
<keyword evidence="10" id="KW-1185">Reference proteome</keyword>
<feature type="transmembrane region" description="Helical" evidence="7">
    <location>
        <begin position="20"/>
        <end position="44"/>
    </location>
</feature>
<evidence type="ECO:0000256" key="3">
    <source>
        <dbReference type="ARBA" id="ARBA00022970"/>
    </source>
</evidence>
<keyword evidence="2 7" id="KW-0812">Transmembrane</keyword>
<accession>I0Z010</accession>
<dbReference type="OrthoDB" id="513400at2759"/>
<dbReference type="EMBL" id="AGSI01000006">
    <property type="protein sequence ID" value="EIE23979.1"/>
    <property type="molecule type" value="Genomic_DNA"/>
</dbReference>
<organism evidence="9 10">
    <name type="scientific">Coccomyxa subellipsoidea (strain C-169)</name>
    <name type="common">Green microalga</name>
    <dbReference type="NCBI Taxonomy" id="574566"/>
    <lineage>
        <taxon>Eukaryota</taxon>
        <taxon>Viridiplantae</taxon>
        <taxon>Chlorophyta</taxon>
        <taxon>core chlorophytes</taxon>
        <taxon>Trebouxiophyceae</taxon>
        <taxon>Trebouxiophyceae incertae sedis</taxon>
        <taxon>Coccomyxaceae</taxon>
        <taxon>Coccomyxa</taxon>
        <taxon>Coccomyxa subellipsoidea</taxon>
    </lineage>
</organism>
<sequence>MPEGGSPAVGMVKEESRLRLLISAIFTLTLSILGSSVLPVPFAFSRMGVLLGVLTMAVVAYSNSLTSVLLLRAAGLTGHDSYEGVAQAVVTQVSLILLLFGTVIGDFALLADVGQRALRRLSPSPPALLVDYDGRGIMVLLTLCVVLPLCLLRKMRSLETAAQAGVVIVVALAGIIATEAAQYGFPAIHNGELPLWGIKLSTELPEAFAVLGFAFYVQPMLMPLLHEMPPGQASVGITCTAVRIVVGIVASVVYGVIGIFGAARYGTKTEGNVLVNEWLGGPAEGFLDLAIAAYLSISVPPMQMSCRYTLDVLLAGEDAPFSRRRHTLETCFIVFSSLAVALAFPTGAEKIFAVTGATAVCIVCYVIPVALHLKIYYSPGEYSLPQGVEEHGLHTPLLEDGVNGLEEEKTLEPSSSEERCRGEDGPAGTGGPGSSAQTEVQSSRRTGGWLELFHEVVVPIIVVVLGVGFSVAALWVSLSTALWPAPND</sequence>
<comment type="subcellular location">
    <subcellularLocation>
        <location evidence="1">Membrane</location>
        <topology evidence="1">Multi-pass membrane protein</topology>
    </subcellularLocation>
</comment>
<feature type="transmembrane region" description="Helical" evidence="7">
    <location>
        <begin position="452"/>
        <end position="478"/>
    </location>
</feature>
<feature type="transmembrane region" description="Helical" evidence="7">
    <location>
        <begin position="285"/>
        <end position="306"/>
    </location>
</feature>
<feature type="transmembrane region" description="Helical" evidence="7">
    <location>
        <begin position="205"/>
        <end position="225"/>
    </location>
</feature>
<dbReference type="PANTHER" id="PTHR22950:SF702">
    <property type="entry name" value="AMINO ACID TRANSPORTER PROTEIN"/>
    <property type="match status" value="1"/>
</dbReference>
<feature type="compositionally biased region" description="Basic and acidic residues" evidence="6">
    <location>
        <begin position="409"/>
        <end position="424"/>
    </location>
</feature>
<feature type="transmembrane region" description="Helical" evidence="7">
    <location>
        <begin position="50"/>
        <end position="74"/>
    </location>
</feature>
<feature type="domain" description="Amino acid transporter transmembrane" evidence="8">
    <location>
        <begin position="22"/>
        <end position="377"/>
    </location>
</feature>
<proteinExistence type="predicted"/>
<reference evidence="9 10" key="1">
    <citation type="journal article" date="2012" name="Genome Biol.">
        <title>The genome of the polar eukaryotic microalga coccomyxa subellipsoidea reveals traits of cold adaptation.</title>
        <authorList>
            <person name="Blanc G."/>
            <person name="Agarkova I."/>
            <person name="Grimwood J."/>
            <person name="Kuo A."/>
            <person name="Brueggeman A."/>
            <person name="Dunigan D."/>
            <person name="Gurnon J."/>
            <person name="Ladunga I."/>
            <person name="Lindquist E."/>
            <person name="Lucas S."/>
            <person name="Pangilinan J."/>
            <person name="Proschold T."/>
            <person name="Salamov A."/>
            <person name="Schmutz J."/>
            <person name="Weeks D."/>
            <person name="Yamada T."/>
            <person name="Claverie J.M."/>
            <person name="Grigoriev I."/>
            <person name="Van Etten J."/>
            <person name="Lomsadze A."/>
            <person name="Borodovsky M."/>
        </authorList>
    </citation>
    <scope>NUCLEOTIDE SEQUENCE [LARGE SCALE GENOMIC DNA]</scope>
    <source>
        <strain evidence="9 10">C-169</strain>
    </source>
</reference>
<keyword evidence="3" id="KW-0029">Amino-acid transport</keyword>
<dbReference type="RefSeq" id="XP_005648523.1">
    <property type="nucleotide sequence ID" value="XM_005648466.1"/>
</dbReference>
<dbReference type="STRING" id="574566.I0Z010"/>
<evidence type="ECO:0000256" key="1">
    <source>
        <dbReference type="ARBA" id="ARBA00004141"/>
    </source>
</evidence>
<gene>
    <name evidence="9" type="ORF">COCSUDRAFT_62506</name>
</gene>
<dbReference type="AlphaFoldDB" id="I0Z010"/>
<dbReference type="eggNOG" id="KOG1305">
    <property type="taxonomic scope" value="Eukaryota"/>
</dbReference>
<dbReference type="KEGG" id="csl:COCSUDRAFT_62506"/>
<evidence type="ECO:0000256" key="6">
    <source>
        <dbReference type="SAM" id="MobiDB-lite"/>
    </source>
</evidence>
<dbReference type="GO" id="GO:0015179">
    <property type="term" value="F:L-amino acid transmembrane transporter activity"/>
    <property type="evidence" value="ECO:0007669"/>
    <property type="project" value="TreeGrafter"/>
</dbReference>
<keyword evidence="5 7" id="KW-0472">Membrane</keyword>
<evidence type="ECO:0000256" key="7">
    <source>
        <dbReference type="SAM" id="Phobius"/>
    </source>
</evidence>
<evidence type="ECO:0000256" key="4">
    <source>
        <dbReference type="ARBA" id="ARBA00022989"/>
    </source>
</evidence>
<keyword evidence="4 7" id="KW-1133">Transmembrane helix</keyword>
<dbReference type="GO" id="GO:0016020">
    <property type="term" value="C:membrane"/>
    <property type="evidence" value="ECO:0007669"/>
    <property type="project" value="UniProtKB-SubCell"/>
</dbReference>
<evidence type="ECO:0000259" key="8">
    <source>
        <dbReference type="Pfam" id="PF01490"/>
    </source>
</evidence>
<feature type="region of interest" description="Disordered" evidence="6">
    <location>
        <begin position="409"/>
        <end position="441"/>
    </location>
</feature>
<keyword evidence="3" id="KW-0813">Transport</keyword>
<comment type="caution">
    <text evidence="9">The sequence shown here is derived from an EMBL/GenBank/DDBJ whole genome shotgun (WGS) entry which is preliminary data.</text>
</comment>
<feature type="transmembrane region" description="Helical" evidence="7">
    <location>
        <begin position="237"/>
        <end position="265"/>
    </location>
</feature>
<feature type="transmembrane region" description="Helical" evidence="7">
    <location>
        <begin position="164"/>
        <end position="185"/>
    </location>
</feature>
<feature type="transmembrane region" description="Helical" evidence="7">
    <location>
        <begin position="134"/>
        <end position="152"/>
    </location>
</feature>
<name>I0Z010_COCSC</name>
<dbReference type="InterPro" id="IPR013057">
    <property type="entry name" value="AA_transpt_TM"/>
</dbReference>
<dbReference type="PANTHER" id="PTHR22950">
    <property type="entry name" value="AMINO ACID TRANSPORTER"/>
    <property type="match status" value="1"/>
</dbReference>
<evidence type="ECO:0000256" key="5">
    <source>
        <dbReference type="ARBA" id="ARBA00023136"/>
    </source>
</evidence>
<feature type="transmembrane region" description="Helical" evidence="7">
    <location>
        <begin position="95"/>
        <end position="114"/>
    </location>
</feature>
<evidence type="ECO:0000313" key="9">
    <source>
        <dbReference type="EMBL" id="EIE23979.1"/>
    </source>
</evidence>
<dbReference type="Pfam" id="PF01490">
    <property type="entry name" value="Aa_trans"/>
    <property type="match status" value="1"/>
</dbReference>